<organism evidence="1 2">
    <name type="scientific">Candidatus Thiodiazotropha taylori</name>
    <dbReference type="NCBI Taxonomy" id="2792791"/>
    <lineage>
        <taxon>Bacteria</taxon>
        <taxon>Pseudomonadati</taxon>
        <taxon>Pseudomonadota</taxon>
        <taxon>Gammaproteobacteria</taxon>
        <taxon>Chromatiales</taxon>
        <taxon>Sedimenticolaceae</taxon>
        <taxon>Candidatus Thiodiazotropha</taxon>
    </lineage>
</organism>
<accession>A0A944MBL4</accession>
<evidence type="ECO:0008006" key="3">
    <source>
        <dbReference type="Google" id="ProtNLM"/>
    </source>
</evidence>
<comment type="caution">
    <text evidence="1">The sequence shown here is derived from an EMBL/GenBank/DDBJ whole genome shotgun (WGS) entry which is preliminary data.</text>
</comment>
<evidence type="ECO:0000313" key="2">
    <source>
        <dbReference type="Proteomes" id="UP000770889"/>
    </source>
</evidence>
<proteinExistence type="predicted"/>
<dbReference type="EMBL" id="JAHHGM010000016">
    <property type="protein sequence ID" value="MBT2990382.1"/>
    <property type="molecule type" value="Genomic_DNA"/>
</dbReference>
<dbReference type="AlphaFoldDB" id="A0A944MBL4"/>
<dbReference type="Proteomes" id="UP000770889">
    <property type="component" value="Unassembled WGS sequence"/>
</dbReference>
<sequence length="190" mass="20795">MDTRKYILSAAVLLASAFTGFSTSLYAVDYSFLEGRYLLDAEFDDVDGDGFRFAGSFQVSNEIYAFAKYDDVELDDSDVDFSLLRIGAGYIHPLDASWDANVSLAYADAEADGPGGEEDESGFELSGGVRGMVEPQIEVRASLNYLDIEDSDTYFTLGGDYYIMPNISAGIELDMGGEYETVSIGAKFYF</sequence>
<evidence type="ECO:0000313" key="1">
    <source>
        <dbReference type="EMBL" id="MBT2990382.1"/>
    </source>
</evidence>
<name>A0A944MBL4_9GAMM</name>
<dbReference type="Gene3D" id="2.40.160.10">
    <property type="entry name" value="Porin"/>
    <property type="match status" value="1"/>
</dbReference>
<dbReference type="InterPro" id="IPR023614">
    <property type="entry name" value="Porin_dom_sf"/>
</dbReference>
<protein>
    <recommendedName>
        <fullName evidence="3">Outer membrane protein beta-barrel domain-containing protein</fullName>
    </recommendedName>
</protein>
<dbReference type="SUPFAM" id="SSF56935">
    <property type="entry name" value="Porins"/>
    <property type="match status" value="1"/>
</dbReference>
<gene>
    <name evidence="1" type="ORF">KME65_15610</name>
</gene>
<reference evidence="1 2" key="1">
    <citation type="submission" date="2021-05" db="EMBL/GenBank/DDBJ databases">
        <title>Genetic and Functional Diversity in Clade A Lucinid endosymbionts from the Bahamas.</title>
        <authorList>
            <person name="Giani N.M."/>
            <person name="Engel A.S."/>
            <person name="Campbell B.J."/>
        </authorList>
    </citation>
    <scope>NUCLEOTIDE SEQUENCE [LARGE SCALE GENOMIC DNA]</scope>
    <source>
        <strain evidence="1">LUC16012Gg_MoonRockCtena</strain>
    </source>
</reference>